<evidence type="ECO:0000256" key="3">
    <source>
        <dbReference type="ARBA" id="ARBA00022777"/>
    </source>
</evidence>
<comment type="caution">
    <text evidence="5">The sequence shown here is derived from an EMBL/GenBank/DDBJ whole genome shotgun (WGS) entry which is preliminary data.</text>
</comment>
<dbReference type="SUPFAM" id="SSF53613">
    <property type="entry name" value="Ribokinase-like"/>
    <property type="match status" value="1"/>
</dbReference>
<dbReference type="GO" id="GO:0042840">
    <property type="term" value="P:D-glucuronate catabolic process"/>
    <property type="evidence" value="ECO:0007669"/>
    <property type="project" value="TreeGrafter"/>
</dbReference>
<dbReference type="InterPro" id="IPR050306">
    <property type="entry name" value="PfkB_Carbo_kinase"/>
</dbReference>
<dbReference type="GO" id="GO:0008673">
    <property type="term" value="F:2-dehydro-3-deoxygluconokinase activity"/>
    <property type="evidence" value="ECO:0007669"/>
    <property type="project" value="TreeGrafter"/>
</dbReference>
<feature type="domain" description="Carbohydrate kinase PfkB" evidence="4">
    <location>
        <begin position="2"/>
        <end position="297"/>
    </location>
</feature>
<evidence type="ECO:0000256" key="2">
    <source>
        <dbReference type="ARBA" id="ARBA00022679"/>
    </source>
</evidence>
<sequence>MKIACVGEVMLELQVSTVPGPAQVGVAGDVLNTAIYLRRMLPENHSVSFVSLLGDDRLSDDIVKFIAEQNIDTSRLTQLRNKLPGVYAISTDEAGERSFQYWRQNSAARQLFQAEAEPRFDMLAGFDLIYLSAITLAILPQNVRLCLLDWIDSYRARGGLLAFDSNYRPKLWESEHAAREIIGASWRRCDFALPSVDDELAVFHEKDEAEVLTRFSGYTGCVGALKRGVLGPKSINEVTTTSSFEPARTVVDTTAAGDGFNGGYLAAKLSGRSQSEALDQGHELARRIIGFRGAIIPV</sequence>
<dbReference type="PROSITE" id="PS00584">
    <property type="entry name" value="PFKB_KINASES_2"/>
    <property type="match status" value="1"/>
</dbReference>
<dbReference type="InterPro" id="IPR029056">
    <property type="entry name" value="Ribokinase-like"/>
</dbReference>
<keyword evidence="3" id="KW-0418">Kinase</keyword>
<proteinExistence type="inferred from homology"/>
<evidence type="ECO:0000259" key="4">
    <source>
        <dbReference type="Pfam" id="PF00294"/>
    </source>
</evidence>
<accession>A0A0X3U052</accession>
<keyword evidence="6" id="KW-1185">Reference proteome</keyword>
<comment type="similarity">
    <text evidence="1">Belongs to the carbohydrate kinase PfkB family.</text>
</comment>
<dbReference type="GO" id="GO:0005829">
    <property type="term" value="C:cytosol"/>
    <property type="evidence" value="ECO:0007669"/>
    <property type="project" value="TreeGrafter"/>
</dbReference>
<dbReference type="Proteomes" id="UP000053690">
    <property type="component" value="Unassembled WGS sequence"/>
</dbReference>
<dbReference type="InterPro" id="IPR002173">
    <property type="entry name" value="Carboh/pur_kinase_PfkB_CS"/>
</dbReference>
<dbReference type="PANTHER" id="PTHR43085">
    <property type="entry name" value="HEXOKINASE FAMILY MEMBER"/>
    <property type="match status" value="1"/>
</dbReference>
<dbReference type="CDD" id="cd01166">
    <property type="entry name" value="KdgK"/>
    <property type="match status" value="1"/>
</dbReference>
<dbReference type="STRING" id="1685378.AVO44_05470"/>
<dbReference type="Gene3D" id="3.40.1190.20">
    <property type="match status" value="1"/>
</dbReference>
<keyword evidence="2" id="KW-0808">Transferase</keyword>
<evidence type="ECO:0000313" key="5">
    <source>
        <dbReference type="EMBL" id="KUJ81435.1"/>
    </source>
</evidence>
<dbReference type="GO" id="GO:0006974">
    <property type="term" value="P:DNA damage response"/>
    <property type="evidence" value="ECO:0007669"/>
    <property type="project" value="TreeGrafter"/>
</dbReference>
<name>A0A0X3U052_9RHOB</name>
<evidence type="ECO:0000313" key="6">
    <source>
        <dbReference type="Proteomes" id="UP000053690"/>
    </source>
</evidence>
<reference evidence="6" key="1">
    <citation type="submission" date="2015-12" db="EMBL/GenBank/DDBJ databases">
        <authorList>
            <person name="Zhang G."/>
            <person name="Stingl U."/>
        </authorList>
    </citation>
    <scope>NUCLEOTIDE SEQUENCE [LARGE SCALE GENOMIC DNA]</scope>
    <source>
        <strain evidence="6">ZGT108</strain>
    </source>
</reference>
<dbReference type="EMBL" id="LQBP01000002">
    <property type="protein sequence ID" value="KUJ81435.1"/>
    <property type="molecule type" value="Genomic_DNA"/>
</dbReference>
<dbReference type="AlphaFoldDB" id="A0A0X3U052"/>
<dbReference type="GO" id="GO:0019698">
    <property type="term" value="P:D-galacturonate catabolic process"/>
    <property type="evidence" value="ECO:0007669"/>
    <property type="project" value="TreeGrafter"/>
</dbReference>
<dbReference type="InterPro" id="IPR011611">
    <property type="entry name" value="PfkB_dom"/>
</dbReference>
<dbReference type="Pfam" id="PF00294">
    <property type="entry name" value="PfkB"/>
    <property type="match status" value="1"/>
</dbReference>
<evidence type="ECO:0000256" key="1">
    <source>
        <dbReference type="ARBA" id="ARBA00010688"/>
    </source>
</evidence>
<gene>
    <name evidence="5" type="ORF">AVO44_05470</name>
</gene>
<protein>
    <recommendedName>
        <fullName evidence="4">Carbohydrate kinase PfkB domain-containing protein</fullName>
    </recommendedName>
</protein>
<dbReference type="PANTHER" id="PTHR43085:SF15">
    <property type="entry name" value="2-DEHYDRO-3-DEOXYGLUCONOKINASE"/>
    <property type="match status" value="1"/>
</dbReference>
<organism evidence="5 6">
    <name type="scientific">Ruegeria profundi</name>
    <dbReference type="NCBI Taxonomy" id="1685378"/>
    <lineage>
        <taxon>Bacteria</taxon>
        <taxon>Pseudomonadati</taxon>
        <taxon>Pseudomonadota</taxon>
        <taxon>Alphaproteobacteria</taxon>
        <taxon>Rhodobacterales</taxon>
        <taxon>Roseobacteraceae</taxon>
        <taxon>Ruegeria</taxon>
    </lineage>
</organism>